<name>A0A5J9UGB7_9POAL</name>
<dbReference type="SUPFAM" id="SSF81383">
    <property type="entry name" value="F-box domain"/>
    <property type="match status" value="1"/>
</dbReference>
<evidence type="ECO:0000259" key="2">
    <source>
        <dbReference type="Pfam" id="PF23622"/>
    </source>
</evidence>
<reference evidence="3 4" key="1">
    <citation type="journal article" date="2019" name="Sci. Rep.">
        <title>A high-quality genome of Eragrostis curvula grass provides insights into Poaceae evolution and supports new strategies to enhance forage quality.</title>
        <authorList>
            <person name="Carballo J."/>
            <person name="Santos B.A.C.M."/>
            <person name="Zappacosta D."/>
            <person name="Garbus I."/>
            <person name="Selva J.P."/>
            <person name="Gallo C.A."/>
            <person name="Diaz A."/>
            <person name="Albertini E."/>
            <person name="Caccamo M."/>
            <person name="Echenique V."/>
        </authorList>
    </citation>
    <scope>NUCLEOTIDE SEQUENCE [LARGE SCALE GENOMIC DNA]</scope>
    <source>
        <strain evidence="4">cv. Victoria</strain>
        <tissue evidence="3">Leaf</tissue>
    </source>
</reference>
<accession>A0A5J9UGB7</accession>
<proteinExistence type="predicted"/>
<keyword evidence="4" id="KW-1185">Reference proteome</keyword>
<evidence type="ECO:0008006" key="5">
    <source>
        <dbReference type="Google" id="ProtNLM"/>
    </source>
</evidence>
<dbReference type="PANTHER" id="PTHR34145:SF65">
    <property type="entry name" value="FBD DOMAIN-CONTAINING PROTEIN"/>
    <property type="match status" value="1"/>
</dbReference>
<feature type="non-terminal residue" evidence="3">
    <location>
        <position position="1"/>
    </location>
</feature>
<sequence>MEEEDRLSSLPDDLLHSILREVPLKHAARTSALSQQWASRWLRALASSSVIDFTDRDFARGQTPARAAATVSRCLQLHADNGAPLDVFRVALDGCDGAFERDVVGWVASAVARGAREVEVDLTPAQGNRAQQLDADQYGVAFLELPGDVFLTENSLARLSLDRFSLHAVPPGAPGLAGLRSLSLSHADITDDTVQAVLSTCCFLELLSLTSCHLLTSVRIAGENLRRLELVRCPAVQDLRVAAPALESFAFHGDVVHSYSNDDVDDRVAAVDLGATPALRDAYLSHIGFGCEDDANDMEYAYTDFLSCVAHAPALTLCSVGLQVPYISSLLVVATCYLSRF</sequence>
<dbReference type="Gene3D" id="3.80.10.10">
    <property type="entry name" value="Ribonuclease Inhibitor"/>
    <property type="match status" value="1"/>
</dbReference>
<dbReference type="InterPro" id="IPR053772">
    <property type="entry name" value="At1g61320/At1g61330-like"/>
</dbReference>
<evidence type="ECO:0000259" key="1">
    <source>
        <dbReference type="Pfam" id="PF00646"/>
    </source>
</evidence>
<dbReference type="Pfam" id="PF23622">
    <property type="entry name" value="LRR_At1g61320_AtMIF1"/>
    <property type="match status" value="1"/>
</dbReference>
<dbReference type="InterPro" id="IPR055357">
    <property type="entry name" value="LRR_At1g61320_AtMIF1"/>
</dbReference>
<dbReference type="Pfam" id="PF00646">
    <property type="entry name" value="F-box"/>
    <property type="match status" value="1"/>
</dbReference>
<dbReference type="InterPro" id="IPR036047">
    <property type="entry name" value="F-box-like_dom_sf"/>
</dbReference>
<feature type="domain" description="At1g61320/AtMIF1 LRR" evidence="2">
    <location>
        <begin position="151"/>
        <end position="257"/>
    </location>
</feature>
<gene>
    <name evidence="3" type="ORF">EJB05_32182</name>
</gene>
<dbReference type="EMBL" id="RWGY01000026">
    <property type="protein sequence ID" value="TVU22484.1"/>
    <property type="molecule type" value="Genomic_DNA"/>
</dbReference>
<dbReference type="Proteomes" id="UP000324897">
    <property type="component" value="Unassembled WGS sequence"/>
</dbReference>
<dbReference type="SUPFAM" id="SSF52047">
    <property type="entry name" value="RNI-like"/>
    <property type="match status" value="1"/>
</dbReference>
<protein>
    <recommendedName>
        <fullName evidence="5">F-box domain-containing protein</fullName>
    </recommendedName>
</protein>
<feature type="domain" description="F-box" evidence="1">
    <location>
        <begin position="7"/>
        <end position="41"/>
    </location>
</feature>
<dbReference type="OrthoDB" id="673865at2759"/>
<dbReference type="Gramene" id="TVU22484">
    <property type="protein sequence ID" value="TVU22484"/>
    <property type="gene ID" value="EJB05_32182"/>
</dbReference>
<comment type="caution">
    <text evidence="3">The sequence shown here is derived from an EMBL/GenBank/DDBJ whole genome shotgun (WGS) entry which is preliminary data.</text>
</comment>
<dbReference type="AlphaFoldDB" id="A0A5J9UGB7"/>
<evidence type="ECO:0000313" key="3">
    <source>
        <dbReference type="EMBL" id="TVU22484.1"/>
    </source>
</evidence>
<evidence type="ECO:0000313" key="4">
    <source>
        <dbReference type="Proteomes" id="UP000324897"/>
    </source>
</evidence>
<organism evidence="3 4">
    <name type="scientific">Eragrostis curvula</name>
    <name type="common">weeping love grass</name>
    <dbReference type="NCBI Taxonomy" id="38414"/>
    <lineage>
        <taxon>Eukaryota</taxon>
        <taxon>Viridiplantae</taxon>
        <taxon>Streptophyta</taxon>
        <taxon>Embryophyta</taxon>
        <taxon>Tracheophyta</taxon>
        <taxon>Spermatophyta</taxon>
        <taxon>Magnoliopsida</taxon>
        <taxon>Liliopsida</taxon>
        <taxon>Poales</taxon>
        <taxon>Poaceae</taxon>
        <taxon>PACMAD clade</taxon>
        <taxon>Chloridoideae</taxon>
        <taxon>Eragrostideae</taxon>
        <taxon>Eragrostidinae</taxon>
        <taxon>Eragrostis</taxon>
    </lineage>
</organism>
<dbReference type="InterPro" id="IPR032675">
    <property type="entry name" value="LRR_dom_sf"/>
</dbReference>
<dbReference type="InterPro" id="IPR001810">
    <property type="entry name" value="F-box_dom"/>
</dbReference>
<dbReference type="PANTHER" id="PTHR34145">
    <property type="entry name" value="OS02G0105600 PROTEIN"/>
    <property type="match status" value="1"/>
</dbReference>